<feature type="region of interest" description="Disordered" evidence="1">
    <location>
        <begin position="231"/>
        <end position="280"/>
    </location>
</feature>
<evidence type="ECO:0000256" key="2">
    <source>
        <dbReference type="SAM" id="SignalP"/>
    </source>
</evidence>
<feature type="region of interest" description="Disordered" evidence="1">
    <location>
        <begin position="533"/>
        <end position="779"/>
    </location>
</feature>
<feature type="compositionally biased region" description="Gly residues" evidence="1">
    <location>
        <begin position="491"/>
        <end position="502"/>
    </location>
</feature>
<feature type="compositionally biased region" description="Gly residues" evidence="1">
    <location>
        <begin position="231"/>
        <end position="243"/>
    </location>
</feature>
<feature type="compositionally biased region" description="Low complexity" evidence="1">
    <location>
        <begin position="719"/>
        <end position="749"/>
    </location>
</feature>
<evidence type="ECO:0000313" key="3">
    <source>
        <dbReference type="EMBL" id="KFH44514.1"/>
    </source>
</evidence>
<comment type="caution">
    <text evidence="3">The sequence shown here is derived from an EMBL/GenBank/DDBJ whole genome shotgun (WGS) entry which is preliminary data.</text>
</comment>
<feature type="compositionally biased region" description="Low complexity" evidence="1">
    <location>
        <begin position="621"/>
        <end position="670"/>
    </location>
</feature>
<organism evidence="3 4">
    <name type="scientific">Hapsidospora chrysogenum (strain ATCC 11550 / CBS 779.69 / DSM 880 / IAM 14645 / JCM 23072 / IMI 49137)</name>
    <name type="common">Acremonium chrysogenum</name>
    <dbReference type="NCBI Taxonomy" id="857340"/>
    <lineage>
        <taxon>Eukaryota</taxon>
        <taxon>Fungi</taxon>
        <taxon>Dikarya</taxon>
        <taxon>Ascomycota</taxon>
        <taxon>Pezizomycotina</taxon>
        <taxon>Sordariomycetes</taxon>
        <taxon>Hypocreomycetidae</taxon>
        <taxon>Hypocreales</taxon>
        <taxon>Bionectriaceae</taxon>
        <taxon>Hapsidospora</taxon>
    </lineage>
</organism>
<name>A0A086T582_HAPC1</name>
<dbReference type="AlphaFoldDB" id="A0A086T582"/>
<dbReference type="EMBL" id="JPKY01000047">
    <property type="protein sequence ID" value="KFH44514.1"/>
    <property type="molecule type" value="Genomic_DNA"/>
</dbReference>
<proteinExistence type="predicted"/>
<feature type="region of interest" description="Disordered" evidence="1">
    <location>
        <begin position="292"/>
        <end position="321"/>
    </location>
</feature>
<dbReference type="STRING" id="857340.A0A086T582"/>
<feature type="compositionally biased region" description="Low complexity" evidence="1">
    <location>
        <begin position="689"/>
        <end position="704"/>
    </location>
</feature>
<feature type="signal peptide" evidence="2">
    <location>
        <begin position="1"/>
        <end position="37"/>
    </location>
</feature>
<evidence type="ECO:0000313" key="4">
    <source>
        <dbReference type="Proteomes" id="UP000029964"/>
    </source>
</evidence>
<gene>
    <name evidence="3" type="ORF">ACRE_046950</name>
</gene>
<dbReference type="Proteomes" id="UP000029964">
    <property type="component" value="Unassembled WGS sequence"/>
</dbReference>
<feature type="region of interest" description="Disordered" evidence="1">
    <location>
        <begin position="490"/>
        <end position="512"/>
    </location>
</feature>
<reference evidence="4" key="1">
    <citation type="journal article" date="2014" name="Genome Announc.">
        <title>Genome sequence and annotation of Acremonium chrysogenum, producer of the beta-lactam antibiotic cephalosporin C.</title>
        <authorList>
            <person name="Terfehr D."/>
            <person name="Dahlmann T.A."/>
            <person name="Specht T."/>
            <person name="Zadra I."/>
            <person name="Kuernsteiner H."/>
            <person name="Kueck U."/>
        </authorList>
    </citation>
    <scope>NUCLEOTIDE SEQUENCE [LARGE SCALE GENOMIC DNA]</scope>
    <source>
        <strain evidence="4">ATCC 11550 / CBS 779.69 / DSM 880 / IAM 14645 / JCM 23072 / IMI 49137</strain>
    </source>
</reference>
<feature type="compositionally biased region" description="Gly residues" evidence="1">
    <location>
        <begin position="705"/>
        <end position="714"/>
    </location>
</feature>
<feature type="compositionally biased region" description="Low complexity" evidence="1">
    <location>
        <begin position="579"/>
        <end position="594"/>
    </location>
</feature>
<feature type="chain" id="PRO_5001815436" evidence="2">
    <location>
        <begin position="38"/>
        <end position="779"/>
    </location>
</feature>
<sequence length="779" mass="76050">MTTPPPIATDAAFLGVRGNSANTTAVLLSCLLSSAAAAPTIHVPSVEFKQGTEVDAEIVARILSGLAKRQLFGNLSNDELNRVVQITAARTPAGLTRRQLSGNLSNQQLNRIAKLISDNGHLNRRHLDGSLDTIIGILNGVDDTGLAGGATDAADAPSGDSGKEEPRFTILPYFPPAVDDGPGSKVPHVAADTFVHGDLLSILGGSGQGIKTHRLQTFLVEAALRSLLAGRPGGPGDSAGGSTGDLNLGGRPHADKVGAKGHGFGDPPGPLTDNPAAGLNFDALNSGSTGIRGGDLDLGSPAGVPPASRGGKTLPTGHAIGGRPGYLLGNPGGGLRLGDLIAILSFLGGRGASAPGRNINPGALTGGPDLGDLAGKIGNGDLDLKNIPGGIGFGSSIGKAGGIHDLFLKELLGGLGSGSPAGKPVDGGLGLQDLLDGANPGSLSEEVGNDTFDLHGFLGSLDLGTLKQIASVLLGGEGVHGEPAVDLDLGGLTGDVTGGPNGGPADDAQAATPGDFNLDALLAALGQAKEGNVDLDSHLGDHTGAEDDGKWGGNDPGSPAPGDLGDIVDGTLDDDAAEDLGGLLDDLAGDSSGSGVTGGDAEVINNGTATGAADGPKLDEASGASSSTSSFSISPTPIAYSTSSSPSWSPSSSSTGPSPTSSSSPESSGVAGSGDEEDSGSGASGSSGSGSDAFGSGSSDSAGFGSSGDVGLGAGSLNSGPELDSGSDSSSSKASESSSPTPNSSPSNDSEGEDGNGDGSSYSYSYSYSYPAPTSSPDN</sequence>
<dbReference type="HOGENOM" id="CLU_359386_0_0_1"/>
<protein>
    <submittedName>
        <fullName evidence="3">Uncharacterized protein</fullName>
    </submittedName>
</protein>
<accession>A0A086T582</accession>
<evidence type="ECO:0000256" key="1">
    <source>
        <dbReference type="SAM" id="MobiDB-lite"/>
    </source>
</evidence>
<feature type="compositionally biased region" description="Low complexity" evidence="1">
    <location>
        <begin position="759"/>
        <end position="770"/>
    </location>
</feature>
<keyword evidence="2" id="KW-0732">Signal</keyword>
<feature type="compositionally biased region" description="Basic and acidic residues" evidence="1">
    <location>
        <begin position="533"/>
        <end position="550"/>
    </location>
</feature>
<keyword evidence="4" id="KW-1185">Reference proteome</keyword>